<organism evidence="1 2">
    <name type="scientific">Paralvinella palmiformis</name>
    <dbReference type="NCBI Taxonomy" id="53620"/>
    <lineage>
        <taxon>Eukaryota</taxon>
        <taxon>Metazoa</taxon>
        <taxon>Spiralia</taxon>
        <taxon>Lophotrochozoa</taxon>
        <taxon>Annelida</taxon>
        <taxon>Polychaeta</taxon>
        <taxon>Sedentaria</taxon>
        <taxon>Canalipalpata</taxon>
        <taxon>Terebellida</taxon>
        <taxon>Terebelliformia</taxon>
        <taxon>Alvinellidae</taxon>
        <taxon>Paralvinella</taxon>
    </lineage>
</organism>
<comment type="caution">
    <text evidence="1">The sequence shown here is derived from an EMBL/GenBank/DDBJ whole genome shotgun (WGS) entry which is preliminary data.</text>
</comment>
<evidence type="ECO:0000313" key="2">
    <source>
        <dbReference type="Proteomes" id="UP001208570"/>
    </source>
</evidence>
<name>A0AAD9MR09_9ANNE</name>
<accession>A0AAD9MR09</accession>
<reference evidence="1" key="1">
    <citation type="journal article" date="2023" name="Mol. Biol. Evol.">
        <title>Third-Generation Sequencing Reveals the Adaptive Role of the Epigenome in Three Deep-Sea Polychaetes.</title>
        <authorList>
            <person name="Perez M."/>
            <person name="Aroh O."/>
            <person name="Sun Y."/>
            <person name="Lan Y."/>
            <person name="Juniper S.K."/>
            <person name="Young C.R."/>
            <person name="Angers B."/>
            <person name="Qian P.Y."/>
        </authorList>
    </citation>
    <scope>NUCLEOTIDE SEQUENCE</scope>
    <source>
        <strain evidence="1">P08H-3</strain>
    </source>
</reference>
<evidence type="ECO:0000313" key="1">
    <source>
        <dbReference type="EMBL" id="KAK2139824.1"/>
    </source>
</evidence>
<keyword evidence="2" id="KW-1185">Reference proteome</keyword>
<proteinExistence type="predicted"/>
<protein>
    <recommendedName>
        <fullName evidence="3">Reverse transcriptase domain-containing protein</fullName>
    </recommendedName>
</protein>
<dbReference type="EMBL" id="JAODUP010001594">
    <property type="protein sequence ID" value="KAK2139824.1"/>
    <property type="molecule type" value="Genomic_DNA"/>
</dbReference>
<dbReference type="Proteomes" id="UP001208570">
    <property type="component" value="Unassembled WGS sequence"/>
</dbReference>
<sequence length="138" mass="15297">MSRGRKGGNVMCRRCGQGVETLGHITRQCLAVKCNRIKRHNKAEGAHSGGSCSENVHLVEGLVRDAKRRNKPIAVCFLDLAKAFDTVSHKHVLAGLTRFGASKQVTRIVEDLYRGPRTRFTIPDGTKGEIEMKRSQAR</sequence>
<dbReference type="AlphaFoldDB" id="A0AAD9MR09"/>
<dbReference type="PANTHER" id="PTHR19446">
    <property type="entry name" value="REVERSE TRANSCRIPTASES"/>
    <property type="match status" value="1"/>
</dbReference>
<evidence type="ECO:0008006" key="3">
    <source>
        <dbReference type="Google" id="ProtNLM"/>
    </source>
</evidence>
<gene>
    <name evidence="1" type="ORF">LSH36_1595g00022</name>
</gene>